<keyword evidence="4" id="KW-1185">Reference proteome</keyword>
<dbReference type="STRING" id="43657.S4054249_17870"/>
<proteinExistence type="predicted"/>
<sequence length="108" mass="12048">MTTATRTKDITPLDSIQFEVLIDNTPITACEGETVLSVLQATNMKRISENDRQVVTGAYCSMGVCHCCHVKVNKQHKQRACQTLVEPNMQIETLSNRFKEEGLCNGKC</sequence>
<dbReference type="Pfam" id="PF13510">
    <property type="entry name" value="Fer2_4"/>
    <property type="match status" value="1"/>
</dbReference>
<keyword evidence="1" id="KW-0560">Oxidoreductase</keyword>
<gene>
    <name evidence="3" type="ORF">N475_20390</name>
</gene>
<evidence type="ECO:0000313" key="3">
    <source>
        <dbReference type="EMBL" id="KZN33363.1"/>
    </source>
</evidence>
<evidence type="ECO:0000256" key="2">
    <source>
        <dbReference type="ARBA" id="ARBA00023075"/>
    </source>
</evidence>
<dbReference type="PATRIC" id="fig|1365250.3.peg.3788"/>
<accession>A0A166VRL2</accession>
<organism evidence="3 4">
    <name type="scientific">Pseudoalteromonas luteoviolacea DSM 6061</name>
    <dbReference type="NCBI Taxonomy" id="1365250"/>
    <lineage>
        <taxon>Bacteria</taxon>
        <taxon>Pseudomonadati</taxon>
        <taxon>Pseudomonadota</taxon>
        <taxon>Gammaproteobacteria</taxon>
        <taxon>Alteromonadales</taxon>
        <taxon>Pseudoalteromonadaceae</taxon>
        <taxon>Pseudoalteromonas</taxon>
    </lineage>
</organism>
<dbReference type="Gene3D" id="3.10.20.440">
    <property type="entry name" value="2Fe-2S iron-sulphur cluster binding domain, sarcosine oxidase, alpha subunit, N-terminal domain"/>
    <property type="match status" value="1"/>
</dbReference>
<reference evidence="3 4" key="1">
    <citation type="submission" date="2013-07" db="EMBL/GenBank/DDBJ databases">
        <title>Comparative Genomic and Metabolomic Analysis of Twelve Strains of Pseudoalteromonas luteoviolacea.</title>
        <authorList>
            <person name="Vynne N.G."/>
            <person name="Mansson M."/>
            <person name="Gram L."/>
        </authorList>
    </citation>
    <scope>NUCLEOTIDE SEQUENCE [LARGE SCALE GENOMIC DNA]</scope>
    <source>
        <strain evidence="3 4">DSM 6061</strain>
    </source>
</reference>
<dbReference type="Proteomes" id="UP000076643">
    <property type="component" value="Unassembled WGS sequence"/>
</dbReference>
<dbReference type="GO" id="GO:0016491">
    <property type="term" value="F:oxidoreductase activity"/>
    <property type="evidence" value="ECO:0007669"/>
    <property type="project" value="UniProtKB-KW"/>
</dbReference>
<name>A0A166VRL2_9GAMM</name>
<keyword evidence="2" id="KW-0830">Ubiquinone</keyword>
<protein>
    <recommendedName>
        <fullName evidence="5">2Fe-2S ferredoxin-type domain-containing protein</fullName>
    </recommendedName>
</protein>
<dbReference type="GO" id="GO:0051536">
    <property type="term" value="F:iron-sulfur cluster binding"/>
    <property type="evidence" value="ECO:0007669"/>
    <property type="project" value="InterPro"/>
</dbReference>
<dbReference type="InterPro" id="IPR042204">
    <property type="entry name" value="2Fe-2S-bd_N"/>
</dbReference>
<comment type="caution">
    <text evidence="3">The sequence shown here is derived from an EMBL/GenBank/DDBJ whole genome shotgun (WGS) entry which is preliminary data.</text>
</comment>
<dbReference type="InterPro" id="IPR036010">
    <property type="entry name" value="2Fe-2S_ferredoxin-like_sf"/>
</dbReference>
<evidence type="ECO:0000256" key="1">
    <source>
        <dbReference type="ARBA" id="ARBA00023002"/>
    </source>
</evidence>
<dbReference type="InterPro" id="IPR001041">
    <property type="entry name" value="2Fe-2S_ferredoxin-type"/>
</dbReference>
<evidence type="ECO:0000313" key="4">
    <source>
        <dbReference type="Proteomes" id="UP000076643"/>
    </source>
</evidence>
<evidence type="ECO:0008006" key="5">
    <source>
        <dbReference type="Google" id="ProtNLM"/>
    </source>
</evidence>
<dbReference type="RefSeq" id="WP_063357540.1">
    <property type="nucleotide sequence ID" value="NZ_AQHB01000030.1"/>
</dbReference>
<dbReference type="CDD" id="cd00207">
    <property type="entry name" value="fer2"/>
    <property type="match status" value="1"/>
</dbReference>
<dbReference type="SUPFAM" id="SSF54292">
    <property type="entry name" value="2Fe-2S ferredoxin-like"/>
    <property type="match status" value="1"/>
</dbReference>
<dbReference type="AlphaFoldDB" id="A0A166VRL2"/>
<dbReference type="EMBL" id="AUYB01000124">
    <property type="protein sequence ID" value="KZN33363.1"/>
    <property type="molecule type" value="Genomic_DNA"/>
</dbReference>